<dbReference type="Proteomes" id="UP000180254">
    <property type="component" value="Unassembled WGS sequence"/>
</dbReference>
<dbReference type="InterPro" id="IPR050079">
    <property type="entry name" value="DEAD_box_RNA_helicase"/>
</dbReference>
<feature type="domain" description="Helicase ATP-binding" evidence="7">
    <location>
        <begin position="33"/>
        <end position="203"/>
    </location>
</feature>
<protein>
    <submittedName>
        <fullName evidence="10">DEAD-box ATP-dependent RNA helicase CshA</fullName>
        <ecNumber evidence="10">3.6.4.13</ecNumber>
    </submittedName>
</protein>
<feature type="domain" description="Helicase C-terminal" evidence="8">
    <location>
        <begin position="214"/>
        <end position="376"/>
    </location>
</feature>
<feature type="domain" description="DEAD-box RNA helicase Q" evidence="9">
    <location>
        <begin position="2"/>
        <end position="30"/>
    </location>
</feature>
<keyword evidence="1" id="KW-0547">Nucleotide-binding</keyword>
<keyword evidence="2 10" id="KW-0378">Hydrolase</keyword>
<dbReference type="Pfam" id="PF00270">
    <property type="entry name" value="DEAD"/>
    <property type="match status" value="1"/>
</dbReference>
<evidence type="ECO:0000256" key="3">
    <source>
        <dbReference type="ARBA" id="ARBA00022806"/>
    </source>
</evidence>
<dbReference type="InterPro" id="IPR027417">
    <property type="entry name" value="P-loop_NTPase"/>
</dbReference>
<dbReference type="PROSITE" id="PS51195">
    <property type="entry name" value="Q_MOTIF"/>
    <property type="match status" value="1"/>
</dbReference>
<dbReference type="OrthoDB" id="9805696at2"/>
<accession>A0A1S1V9K0</accession>
<dbReference type="InterPro" id="IPR014001">
    <property type="entry name" value="Helicase_ATP-bd"/>
</dbReference>
<dbReference type="InterPro" id="IPR014014">
    <property type="entry name" value="RNA_helicase_DEAD_Q_motif"/>
</dbReference>
<sequence length="376" mass="42311">MNKFQDFNLKQFLVENLKSQGIDKPTPIQDMTIPIIMEGSDVLAEAQTGTGKTLAFLLPIFQNLDSESPHVQALIVTPTRELAIQITSEAKKLAANTDITILPVFGGQDINAQLKKLNGKVDIVVATPGRLLDHIRRETVDISHLSTLVLDEADQMLYIGFRNEVEMILKSTNKDKQTLCFSATLDSKVKKLAYKFMKDPLEMRAPSQNVTLDTIEQRIVRVSDRWKQEALFAELDSTNPFLAIIFCRTKRRVDKLEEAMSQKKYLCNKLHGGMTQSARQKVMKSFREARIQYLVATDVAARGLDISGVSHIYNFDVPEESETYIHRIGRTGRMGDDGVAITFVAPKDEAMVSEIEKKIGLKIPSSEYSRSTKDKK</sequence>
<evidence type="ECO:0000313" key="10">
    <source>
        <dbReference type="EMBL" id="OHW63262.1"/>
    </source>
</evidence>
<dbReference type="PROSITE" id="PS51194">
    <property type="entry name" value="HELICASE_CTER"/>
    <property type="match status" value="1"/>
</dbReference>
<keyword evidence="3 10" id="KW-0347">Helicase</keyword>
<dbReference type="GO" id="GO:0005829">
    <property type="term" value="C:cytosol"/>
    <property type="evidence" value="ECO:0007669"/>
    <property type="project" value="TreeGrafter"/>
</dbReference>
<dbReference type="GO" id="GO:0003724">
    <property type="term" value="F:RNA helicase activity"/>
    <property type="evidence" value="ECO:0007669"/>
    <property type="project" value="UniProtKB-EC"/>
</dbReference>
<dbReference type="PROSITE" id="PS51192">
    <property type="entry name" value="HELICASE_ATP_BIND_1"/>
    <property type="match status" value="1"/>
</dbReference>
<evidence type="ECO:0000259" key="8">
    <source>
        <dbReference type="PROSITE" id="PS51194"/>
    </source>
</evidence>
<dbReference type="SMART" id="SM00490">
    <property type="entry name" value="HELICc"/>
    <property type="match status" value="1"/>
</dbReference>
<comment type="similarity">
    <text evidence="5">Belongs to the DEAD box helicase family.</text>
</comment>
<dbReference type="SMART" id="SM00487">
    <property type="entry name" value="DEXDc"/>
    <property type="match status" value="1"/>
</dbReference>
<dbReference type="PANTHER" id="PTHR47959:SF1">
    <property type="entry name" value="ATP-DEPENDENT RNA HELICASE DBPA"/>
    <property type="match status" value="1"/>
</dbReference>
<organism evidence="10 11">
    <name type="scientific">Andreesenia angusta</name>
    <dbReference type="NCBI Taxonomy" id="39480"/>
    <lineage>
        <taxon>Bacteria</taxon>
        <taxon>Bacillati</taxon>
        <taxon>Bacillota</taxon>
        <taxon>Tissierellia</taxon>
        <taxon>Tissierellales</taxon>
        <taxon>Gottschalkiaceae</taxon>
        <taxon>Andreesenia</taxon>
    </lineage>
</organism>
<reference evidence="10 11" key="1">
    <citation type="submission" date="2016-09" db="EMBL/GenBank/DDBJ databases">
        <title>Genome sequence of Eubacterium angustum.</title>
        <authorList>
            <person name="Poehlein A."/>
            <person name="Daniel R."/>
        </authorList>
    </citation>
    <scope>NUCLEOTIDE SEQUENCE [LARGE SCALE GENOMIC DNA]</scope>
    <source>
        <strain evidence="10 11">DSM 1989</strain>
    </source>
</reference>
<dbReference type="AlphaFoldDB" id="A0A1S1V9K0"/>
<dbReference type="CDD" id="cd00268">
    <property type="entry name" value="DEADc"/>
    <property type="match status" value="1"/>
</dbReference>
<evidence type="ECO:0000256" key="1">
    <source>
        <dbReference type="ARBA" id="ARBA00022741"/>
    </source>
</evidence>
<dbReference type="InterPro" id="IPR044742">
    <property type="entry name" value="DEAD/DEAH_RhlB"/>
</dbReference>
<evidence type="ECO:0000256" key="5">
    <source>
        <dbReference type="ARBA" id="ARBA00038437"/>
    </source>
</evidence>
<proteinExistence type="inferred from homology"/>
<dbReference type="Gene3D" id="3.40.50.300">
    <property type="entry name" value="P-loop containing nucleotide triphosphate hydrolases"/>
    <property type="match status" value="2"/>
</dbReference>
<comment type="caution">
    <text evidence="10">The sequence shown here is derived from an EMBL/GenBank/DDBJ whole genome shotgun (WGS) entry which is preliminary data.</text>
</comment>
<dbReference type="PANTHER" id="PTHR47959">
    <property type="entry name" value="ATP-DEPENDENT RNA HELICASE RHLE-RELATED"/>
    <property type="match status" value="1"/>
</dbReference>
<dbReference type="RefSeq" id="WP_071060622.1">
    <property type="nucleotide sequence ID" value="NZ_MKIE01000001.1"/>
</dbReference>
<feature type="short sequence motif" description="Q motif" evidence="6">
    <location>
        <begin position="2"/>
        <end position="30"/>
    </location>
</feature>
<evidence type="ECO:0000259" key="9">
    <source>
        <dbReference type="PROSITE" id="PS51195"/>
    </source>
</evidence>
<evidence type="ECO:0000256" key="4">
    <source>
        <dbReference type="ARBA" id="ARBA00022840"/>
    </source>
</evidence>
<evidence type="ECO:0000256" key="6">
    <source>
        <dbReference type="PROSITE-ProRule" id="PRU00552"/>
    </source>
</evidence>
<evidence type="ECO:0000256" key="2">
    <source>
        <dbReference type="ARBA" id="ARBA00022801"/>
    </source>
</evidence>
<dbReference type="InterPro" id="IPR001650">
    <property type="entry name" value="Helicase_C-like"/>
</dbReference>
<dbReference type="InterPro" id="IPR011545">
    <property type="entry name" value="DEAD/DEAH_box_helicase_dom"/>
</dbReference>
<dbReference type="GO" id="GO:0016787">
    <property type="term" value="F:hydrolase activity"/>
    <property type="evidence" value="ECO:0007669"/>
    <property type="project" value="UniProtKB-KW"/>
</dbReference>
<keyword evidence="11" id="KW-1185">Reference proteome</keyword>
<name>A0A1S1V9K0_9FIRM</name>
<dbReference type="SUPFAM" id="SSF52540">
    <property type="entry name" value="P-loop containing nucleoside triphosphate hydrolases"/>
    <property type="match status" value="1"/>
</dbReference>
<dbReference type="GO" id="GO:0003676">
    <property type="term" value="F:nucleic acid binding"/>
    <property type="evidence" value="ECO:0007669"/>
    <property type="project" value="InterPro"/>
</dbReference>
<keyword evidence="4" id="KW-0067">ATP-binding</keyword>
<dbReference type="EMBL" id="MKIE01000001">
    <property type="protein sequence ID" value="OHW63262.1"/>
    <property type="molecule type" value="Genomic_DNA"/>
</dbReference>
<dbReference type="Pfam" id="PF00271">
    <property type="entry name" value="Helicase_C"/>
    <property type="match status" value="1"/>
</dbReference>
<gene>
    <name evidence="10" type="primary">cshA_1</name>
    <name evidence="10" type="ORF">EUAN_01260</name>
</gene>
<dbReference type="STRING" id="39480.EUAN_01260"/>
<dbReference type="EC" id="3.6.4.13" evidence="10"/>
<evidence type="ECO:0000259" key="7">
    <source>
        <dbReference type="PROSITE" id="PS51192"/>
    </source>
</evidence>
<dbReference type="CDD" id="cd18787">
    <property type="entry name" value="SF2_C_DEAD"/>
    <property type="match status" value="1"/>
</dbReference>
<dbReference type="GO" id="GO:0005524">
    <property type="term" value="F:ATP binding"/>
    <property type="evidence" value="ECO:0007669"/>
    <property type="project" value="UniProtKB-KW"/>
</dbReference>
<evidence type="ECO:0000313" key="11">
    <source>
        <dbReference type="Proteomes" id="UP000180254"/>
    </source>
</evidence>